<name>A0A858GIY8_9VIRU</name>
<dbReference type="PROSITE" id="PS51657">
    <property type="entry name" value="PSRV_HELICASE"/>
    <property type="match status" value="1"/>
</dbReference>
<reference evidence="2" key="1">
    <citation type="submission" date="2019-08" db="EMBL/GenBank/DDBJ databases">
        <title>Papaya virus X: an emerging potexvirus infecting papaya in Argentina.</title>
        <authorList>
            <person name="Cabrera Mederos D."/>
            <person name="Jaramillo M."/>
            <person name="Debat H."/>
            <person name="Portal O."/>
            <person name="Ortiz C."/>
            <person name="Flores C."/>
            <person name="Nome C."/>
            <person name="Bejerman N."/>
            <person name="Trucco V."/>
            <person name="Giolitti F."/>
        </authorList>
    </citation>
    <scope>NUCLEOTIDE SEQUENCE</scope>
    <source>
        <strain evidence="2">Yuto</strain>
    </source>
</reference>
<sequence length="229" mass="25096">MEKLIEILTADGYSRTDLPISKPLVIHAVAGAGKTETIRRFLKVWPATNAQTLGTPDKPNISRKMIRAFTGPKANMFNILDEYCAVPLKGSWDAVFADPLQHPDHALDPHFTKSVSHRVGPETCDILSDIGIEVTSVGESQTVSRTGVFDGELHGVLIALDLEIERLVRNHGLPVLCPRSTIGLQFPKVTVLSSIPLTHIEDVTSVYIALTRHTKELHVRAPPDPDTTC</sequence>
<keyword evidence="3" id="KW-1185">Reference proteome</keyword>
<proteinExistence type="predicted"/>
<dbReference type="Proteomes" id="UP001232271">
    <property type="component" value="Segment"/>
</dbReference>
<accession>A0A858GIY8</accession>
<organism evidence="2 3">
    <name type="scientific">Papaya virus X</name>
    <dbReference type="NCBI Taxonomy" id="2717302"/>
    <lineage>
        <taxon>Viruses</taxon>
        <taxon>Riboviria</taxon>
        <taxon>Orthornavirae</taxon>
        <taxon>Kitrinoviricota</taxon>
        <taxon>Alsuviricetes</taxon>
        <taxon>Tymovirales</taxon>
        <taxon>Alphaflexiviridae</taxon>
        <taxon>Potexvirus</taxon>
        <taxon>Potexvirus ecscaricae</taxon>
    </lineage>
</organism>
<evidence type="ECO:0000313" key="2">
    <source>
        <dbReference type="EMBL" id="QIL68841.1"/>
    </source>
</evidence>
<dbReference type="EMBL" id="MN265368">
    <property type="protein sequence ID" value="QIL68841.1"/>
    <property type="molecule type" value="Genomic_RNA"/>
</dbReference>
<dbReference type="GO" id="GO:0005524">
    <property type="term" value="F:ATP binding"/>
    <property type="evidence" value="ECO:0007669"/>
    <property type="project" value="InterPro"/>
</dbReference>
<gene>
    <name evidence="2" type="primary">TGB1</name>
</gene>
<feature type="domain" description="(+)RNA virus helicase C-terminal" evidence="1">
    <location>
        <begin position="1"/>
        <end position="229"/>
    </location>
</feature>
<evidence type="ECO:0000259" key="1">
    <source>
        <dbReference type="PROSITE" id="PS51657"/>
    </source>
</evidence>
<dbReference type="InterPro" id="IPR027351">
    <property type="entry name" value="(+)RNA_virus_helicase_core_dom"/>
</dbReference>
<dbReference type="Pfam" id="PF01443">
    <property type="entry name" value="Viral_helicase1"/>
    <property type="match status" value="1"/>
</dbReference>
<evidence type="ECO:0000313" key="3">
    <source>
        <dbReference type="Proteomes" id="UP001232271"/>
    </source>
</evidence>
<protein>
    <submittedName>
        <fullName evidence="2">Triple gene block protein 1</fullName>
    </submittedName>
</protein>